<evidence type="ECO:0000256" key="3">
    <source>
        <dbReference type="ARBA" id="ARBA00022475"/>
    </source>
</evidence>
<dbReference type="FunFam" id="3.40.710.10:FF:000024">
    <property type="entry name" value="Penicillin-binding protein 2"/>
    <property type="match status" value="1"/>
</dbReference>
<dbReference type="Gene3D" id="3.30.1390.30">
    <property type="entry name" value="Penicillin-binding protein 2a, domain 3"/>
    <property type="match status" value="1"/>
</dbReference>
<organism evidence="17 18">
    <name type="scientific">Stygiobacter electus</name>
    <dbReference type="NCBI Taxonomy" id="3032292"/>
    <lineage>
        <taxon>Bacteria</taxon>
        <taxon>Pseudomonadati</taxon>
        <taxon>Ignavibacteriota</taxon>
        <taxon>Ignavibacteria</taxon>
        <taxon>Ignavibacteriales</taxon>
        <taxon>Melioribacteraceae</taxon>
        <taxon>Stygiobacter</taxon>
    </lineage>
</organism>
<dbReference type="Proteomes" id="UP001221302">
    <property type="component" value="Unassembled WGS sequence"/>
</dbReference>
<dbReference type="Pfam" id="PF00905">
    <property type="entry name" value="Transpeptidase"/>
    <property type="match status" value="1"/>
</dbReference>
<dbReference type="Pfam" id="PF03717">
    <property type="entry name" value="PBP_dimer"/>
    <property type="match status" value="1"/>
</dbReference>
<evidence type="ECO:0000256" key="8">
    <source>
        <dbReference type="ARBA" id="ARBA00022801"/>
    </source>
</evidence>
<sequence length="602" mass="67053">MSDTFGSIIRRRILFFIIVGYVAISIVQLFSMQILNGPVYSERSNENSVKPIYQTAPRGILFDRNGNVLVGNKPSFTLRITPSEYKDSLNPYLETILGYEKGYLAKLLKTSESYSKFIPRRIAKDVDFKVIAWYEENSSKLPGVDYVMETQRDYSFGVMGAHMFGYTKEIPASILQKRKNEYMMGDEIGFSGIEKTYEDILRGKKGINYMLVDSRQKTIGSFKEGKENIPTIKGYDLILGIDKDAQKVAEEAFKEKRGAVVAIEPSSGEILAFVSAPEFNLNDFATVTSSKKFSELMQDEDKPMLNRATMGYYSPGSTFKMVSAIAALEEGIIDTTTRIICPGGFQYGNHFFKCLHVHGSTDVYSSIEKSCNTFYYTTVVKLGLDRWSKYSKLLGFGHKTNVDISEEYPGIVPSTEYYNKVYGKNGWTKGFVVSLGIGQGELSVTPIQMAQYAAFIANYGKTAKPHFLKAYIDTKTNKRIDVKPNYMDTGISKRTFDIVRKAMWLVVNGAGTATNIKDPKLNIAGKTGTAQNPHGKDHAIFIGFAPYDNPKIAIAVIVENAGFGSTAAAPIARDVIKAYLQKEKPSEVKDQNIAIAKLGEKN</sequence>
<dbReference type="InterPro" id="IPR017790">
    <property type="entry name" value="Penicillin-binding_protein_2"/>
</dbReference>
<evidence type="ECO:0000256" key="7">
    <source>
        <dbReference type="ARBA" id="ARBA00022692"/>
    </source>
</evidence>
<dbReference type="GO" id="GO:0009002">
    <property type="term" value="F:serine-type D-Ala-D-Ala carboxypeptidase activity"/>
    <property type="evidence" value="ECO:0007669"/>
    <property type="project" value="UniProtKB-EC"/>
</dbReference>
<dbReference type="GO" id="GO:0008360">
    <property type="term" value="P:regulation of cell shape"/>
    <property type="evidence" value="ECO:0007669"/>
    <property type="project" value="UniProtKB-KW"/>
</dbReference>
<feature type="transmembrane region" description="Helical" evidence="14">
    <location>
        <begin position="12"/>
        <end position="35"/>
    </location>
</feature>
<evidence type="ECO:0000313" key="17">
    <source>
        <dbReference type="EMBL" id="MDF1611100.1"/>
    </source>
</evidence>
<keyword evidence="3" id="KW-1003">Cell membrane</keyword>
<dbReference type="GO" id="GO:0071555">
    <property type="term" value="P:cell wall organization"/>
    <property type="evidence" value="ECO:0007669"/>
    <property type="project" value="UniProtKB-KW"/>
</dbReference>
<reference evidence="17" key="1">
    <citation type="submission" date="2023-03" db="EMBL/GenBank/DDBJ databases">
        <title>Stygiobacter electus gen. nov., sp. nov., facultatively anaerobic thermotolerant bacterium of the class Ignavibacteria from a well of Yessentuki mineral water deposit.</title>
        <authorList>
            <person name="Podosokorskaya O.A."/>
            <person name="Elcheninov A.G."/>
            <person name="Petrova N.F."/>
            <person name="Zavarzina D.G."/>
            <person name="Kublanov I.V."/>
            <person name="Merkel A.Y."/>
        </authorList>
    </citation>
    <scope>NUCLEOTIDE SEQUENCE</scope>
    <source>
        <strain evidence="17">09-Me</strain>
    </source>
</reference>
<dbReference type="GO" id="GO:0005886">
    <property type="term" value="C:plasma membrane"/>
    <property type="evidence" value="ECO:0007669"/>
    <property type="project" value="UniProtKB-SubCell"/>
</dbReference>
<dbReference type="Gene3D" id="3.90.1310.10">
    <property type="entry name" value="Penicillin-binding protein 2a (Domain 2)"/>
    <property type="match status" value="1"/>
</dbReference>
<keyword evidence="10" id="KW-0573">Peptidoglycan synthesis</keyword>
<comment type="caution">
    <text evidence="17">The sequence shown here is derived from an EMBL/GenBank/DDBJ whole genome shotgun (WGS) entry which is preliminary data.</text>
</comment>
<evidence type="ECO:0000259" key="15">
    <source>
        <dbReference type="Pfam" id="PF00905"/>
    </source>
</evidence>
<dbReference type="GO" id="GO:0006508">
    <property type="term" value="P:proteolysis"/>
    <property type="evidence" value="ECO:0007669"/>
    <property type="project" value="UniProtKB-KW"/>
</dbReference>
<dbReference type="EC" id="3.4.16.4" evidence="17"/>
<keyword evidence="7 14" id="KW-0812">Transmembrane</keyword>
<keyword evidence="13" id="KW-0961">Cell wall biogenesis/degradation</keyword>
<dbReference type="GO" id="GO:0008658">
    <property type="term" value="F:penicillin binding"/>
    <property type="evidence" value="ECO:0007669"/>
    <property type="project" value="InterPro"/>
</dbReference>
<keyword evidence="9" id="KW-0133">Cell shape</keyword>
<keyword evidence="11 14" id="KW-1133">Transmembrane helix</keyword>
<dbReference type="GO" id="GO:0009252">
    <property type="term" value="P:peptidoglycan biosynthetic process"/>
    <property type="evidence" value="ECO:0007669"/>
    <property type="project" value="UniProtKB-KW"/>
</dbReference>
<dbReference type="InterPro" id="IPR005311">
    <property type="entry name" value="PBP_dimer"/>
</dbReference>
<keyword evidence="4" id="KW-0997">Cell inner membrane</keyword>
<evidence type="ECO:0000256" key="6">
    <source>
        <dbReference type="ARBA" id="ARBA00022670"/>
    </source>
</evidence>
<evidence type="ECO:0000313" key="18">
    <source>
        <dbReference type="Proteomes" id="UP001221302"/>
    </source>
</evidence>
<dbReference type="EMBL" id="JARGDL010000002">
    <property type="protein sequence ID" value="MDF1611100.1"/>
    <property type="molecule type" value="Genomic_DNA"/>
</dbReference>
<keyword evidence="8 17" id="KW-0378">Hydrolase</keyword>
<evidence type="ECO:0000259" key="16">
    <source>
        <dbReference type="Pfam" id="PF03717"/>
    </source>
</evidence>
<keyword evidence="5 17" id="KW-0121">Carboxypeptidase</keyword>
<dbReference type="SUPFAM" id="SSF56601">
    <property type="entry name" value="beta-lactamase/transpeptidase-like"/>
    <property type="match status" value="1"/>
</dbReference>
<comment type="subcellular location">
    <subcellularLocation>
        <location evidence="2">Cell membrane</location>
    </subcellularLocation>
    <subcellularLocation>
        <location evidence="1">Membrane</location>
        <topology evidence="1">Single-pass membrane protein</topology>
    </subcellularLocation>
</comment>
<evidence type="ECO:0000256" key="1">
    <source>
        <dbReference type="ARBA" id="ARBA00004167"/>
    </source>
</evidence>
<dbReference type="InterPro" id="IPR036138">
    <property type="entry name" value="PBP_dimer_sf"/>
</dbReference>
<name>A0AAE3TBQ7_9BACT</name>
<proteinExistence type="predicted"/>
<evidence type="ECO:0000256" key="14">
    <source>
        <dbReference type="SAM" id="Phobius"/>
    </source>
</evidence>
<dbReference type="InterPro" id="IPR012338">
    <property type="entry name" value="Beta-lactam/transpept-like"/>
</dbReference>
<gene>
    <name evidence="17" type="primary">mrdA</name>
    <name evidence="17" type="ORF">P0M35_02985</name>
</gene>
<feature type="domain" description="Penicillin-binding protein transpeptidase" evidence="15">
    <location>
        <begin position="258"/>
        <end position="577"/>
    </location>
</feature>
<keyword evidence="6" id="KW-0645">Protease</keyword>
<evidence type="ECO:0000256" key="5">
    <source>
        <dbReference type="ARBA" id="ARBA00022645"/>
    </source>
</evidence>
<evidence type="ECO:0000256" key="12">
    <source>
        <dbReference type="ARBA" id="ARBA00023136"/>
    </source>
</evidence>
<dbReference type="NCBIfam" id="TIGR03423">
    <property type="entry name" value="pbp2_mrdA"/>
    <property type="match status" value="1"/>
</dbReference>
<dbReference type="InterPro" id="IPR001460">
    <property type="entry name" value="PCN-bd_Tpept"/>
</dbReference>
<accession>A0AAE3TBQ7</accession>
<keyword evidence="18" id="KW-1185">Reference proteome</keyword>
<evidence type="ECO:0000256" key="11">
    <source>
        <dbReference type="ARBA" id="ARBA00022989"/>
    </source>
</evidence>
<evidence type="ECO:0000256" key="2">
    <source>
        <dbReference type="ARBA" id="ARBA00004236"/>
    </source>
</evidence>
<dbReference type="PANTHER" id="PTHR30627">
    <property type="entry name" value="PEPTIDOGLYCAN D,D-TRANSPEPTIDASE"/>
    <property type="match status" value="1"/>
</dbReference>
<dbReference type="PANTHER" id="PTHR30627:SF2">
    <property type="entry name" value="PEPTIDOGLYCAN D,D-TRANSPEPTIDASE MRDA"/>
    <property type="match status" value="1"/>
</dbReference>
<evidence type="ECO:0000256" key="10">
    <source>
        <dbReference type="ARBA" id="ARBA00022984"/>
    </source>
</evidence>
<keyword evidence="12 14" id="KW-0472">Membrane</keyword>
<protein>
    <submittedName>
        <fullName evidence="17">Penicillin-binding protein 2</fullName>
        <ecNumber evidence="17">3.4.16.4</ecNumber>
    </submittedName>
</protein>
<evidence type="ECO:0000256" key="4">
    <source>
        <dbReference type="ARBA" id="ARBA00022519"/>
    </source>
</evidence>
<dbReference type="SUPFAM" id="SSF56519">
    <property type="entry name" value="Penicillin binding protein dimerisation domain"/>
    <property type="match status" value="1"/>
</dbReference>
<dbReference type="InterPro" id="IPR050515">
    <property type="entry name" value="Beta-lactam/transpept"/>
</dbReference>
<dbReference type="Gene3D" id="3.40.710.10">
    <property type="entry name" value="DD-peptidase/beta-lactamase superfamily"/>
    <property type="match status" value="1"/>
</dbReference>
<dbReference type="AlphaFoldDB" id="A0AAE3TBQ7"/>
<evidence type="ECO:0000256" key="9">
    <source>
        <dbReference type="ARBA" id="ARBA00022960"/>
    </source>
</evidence>
<dbReference type="GO" id="GO:0071972">
    <property type="term" value="F:peptidoglycan L,D-transpeptidase activity"/>
    <property type="evidence" value="ECO:0007669"/>
    <property type="project" value="TreeGrafter"/>
</dbReference>
<evidence type="ECO:0000256" key="13">
    <source>
        <dbReference type="ARBA" id="ARBA00023316"/>
    </source>
</evidence>
<feature type="domain" description="Penicillin-binding protein dimerisation" evidence="16">
    <location>
        <begin position="55"/>
        <end position="219"/>
    </location>
</feature>
<dbReference type="RefSeq" id="WP_321534864.1">
    <property type="nucleotide sequence ID" value="NZ_JARGDL010000002.1"/>
</dbReference>